<keyword evidence="12 13" id="KW-0472">Membrane</keyword>
<proteinExistence type="inferred from homology"/>
<evidence type="ECO:0000256" key="11">
    <source>
        <dbReference type="ARBA" id="ARBA00023049"/>
    </source>
</evidence>
<feature type="transmembrane region" description="Helical" evidence="13">
    <location>
        <begin position="53"/>
        <end position="73"/>
    </location>
</feature>
<evidence type="ECO:0000259" key="14">
    <source>
        <dbReference type="Pfam" id="PF02163"/>
    </source>
</evidence>
<dbReference type="InterPro" id="IPR008915">
    <property type="entry name" value="Peptidase_M50"/>
</dbReference>
<evidence type="ECO:0000256" key="7">
    <source>
        <dbReference type="ARBA" id="ARBA00022723"/>
    </source>
</evidence>
<dbReference type="PANTHER" id="PTHR35864">
    <property type="entry name" value="ZINC METALLOPROTEASE MJ0611-RELATED"/>
    <property type="match status" value="1"/>
</dbReference>
<feature type="transmembrane region" description="Helical" evidence="13">
    <location>
        <begin position="130"/>
        <end position="150"/>
    </location>
</feature>
<comment type="subcellular location">
    <subcellularLocation>
        <location evidence="2">Cell membrane</location>
        <topology evidence="2">Multi-pass membrane protein</topology>
    </subcellularLocation>
</comment>
<evidence type="ECO:0000256" key="8">
    <source>
        <dbReference type="ARBA" id="ARBA00022801"/>
    </source>
</evidence>
<keyword evidence="4" id="KW-1003">Cell membrane</keyword>
<dbReference type="GO" id="GO:0046872">
    <property type="term" value="F:metal ion binding"/>
    <property type="evidence" value="ECO:0007669"/>
    <property type="project" value="UniProtKB-KW"/>
</dbReference>
<keyword evidence="10 13" id="KW-1133">Transmembrane helix</keyword>
<keyword evidence="11" id="KW-0482">Metalloprotease</keyword>
<feature type="transmembrane region" description="Helical" evidence="13">
    <location>
        <begin position="179"/>
        <end position="203"/>
    </location>
</feature>
<feature type="domain" description="Peptidase M50" evidence="14">
    <location>
        <begin position="130"/>
        <end position="186"/>
    </location>
</feature>
<dbReference type="Pfam" id="PF02163">
    <property type="entry name" value="Peptidase_M50"/>
    <property type="match status" value="1"/>
</dbReference>
<keyword evidence="9" id="KW-0862">Zinc</keyword>
<keyword evidence="5" id="KW-0645">Protease</keyword>
<dbReference type="PANTHER" id="PTHR35864:SF1">
    <property type="entry name" value="ZINC METALLOPROTEASE YWHC-RELATED"/>
    <property type="match status" value="1"/>
</dbReference>
<comment type="cofactor">
    <cofactor evidence="1">
        <name>Zn(2+)</name>
        <dbReference type="ChEBI" id="CHEBI:29105"/>
    </cofactor>
</comment>
<evidence type="ECO:0000256" key="5">
    <source>
        <dbReference type="ARBA" id="ARBA00022670"/>
    </source>
</evidence>
<sequence>MDSIFFLIFQFVALIFSIIIHEISHGAMALKLGDTTAKDAGRLTLNPLKHIDPIGSIILPLSLYLISAGGFILGWAKPVPYNPLNLKNPRSGAAFISIAGPLSNLILAAIFAIIIRIINPFAGLETVAPLLILFNVVVLINILLAIFNLLPIPPLDGASILFALLPSKYDNARRFLTQYGFYILIFFILFGFQLITPIIYWTYAFLVGHPLF</sequence>
<dbReference type="GO" id="GO:0008237">
    <property type="term" value="F:metallopeptidase activity"/>
    <property type="evidence" value="ECO:0007669"/>
    <property type="project" value="UniProtKB-KW"/>
</dbReference>
<dbReference type="GO" id="GO:0006508">
    <property type="term" value="P:proteolysis"/>
    <property type="evidence" value="ECO:0007669"/>
    <property type="project" value="UniProtKB-KW"/>
</dbReference>
<keyword evidence="8" id="KW-0378">Hydrolase</keyword>
<evidence type="ECO:0000256" key="10">
    <source>
        <dbReference type="ARBA" id="ARBA00022989"/>
    </source>
</evidence>
<dbReference type="AlphaFoldDB" id="A0A1G1ZQA5"/>
<reference evidence="15 16" key="1">
    <citation type="journal article" date="2016" name="Nat. Commun.">
        <title>Thousands of microbial genomes shed light on interconnected biogeochemical processes in an aquifer system.</title>
        <authorList>
            <person name="Anantharaman K."/>
            <person name="Brown C.T."/>
            <person name="Hug L.A."/>
            <person name="Sharon I."/>
            <person name="Castelle C.J."/>
            <person name="Probst A.J."/>
            <person name="Thomas B.C."/>
            <person name="Singh A."/>
            <person name="Wilkins M.J."/>
            <person name="Karaoz U."/>
            <person name="Brodie E.L."/>
            <person name="Williams K.H."/>
            <person name="Hubbard S.S."/>
            <person name="Banfield J.F."/>
        </authorList>
    </citation>
    <scope>NUCLEOTIDE SEQUENCE [LARGE SCALE GENOMIC DNA]</scope>
</reference>
<feature type="transmembrane region" description="Helical" evidence="13">
    <location>
        <begin position="94"/>
        <end position="118"/>
    </location>
</feature>
<evidence type="ECO:0000313" key="16">
    <source>
        <dbReference type="Proteomes" id="UP000177690"/>
    </source>
</evidence>
<evidence type="ECO:0000256" key="9">
    <source>
        <dbReference type="ARBA" id="ARBA00022833"/>
    </source>
</evidence>
<evidence type="ECO:0000313" key="15">
    <source>
        <dbReference type="EMBL" id="OGY66691.1"/>
    </source>
</evidence>
<gene>
    <name evidence="15" type="ORF">A3I24_03375</name>
</gene>
<keyword evidence="6 13" id="KW-0812">Transmembrane</keyword>
<comment type="caution">
    <text evidence="15">The sequence shown here is derived from an EMBL/GenBank/DDBJ whole genome shotgun (WGS) entry which is preliminary data.</text>
</comment>
<organism evidence="15 16">
    <name type="scientific">Candidatus Harrisonbacteria bacterium RIFCSPLOWO2_02_FULL_41_13b</name>
    <dbReference type="NCBI Taxonomy" id="1798409"/>
    <lineage>
        <taxon>Bacteria</taxon>
        <taxon>Candidatus Harrisoniibacteriota</taxon>
    </lineage>
</organism>
<evidence type="ECO:0000256" key="12">
    <source>
        <dbReference type="ARBA" id="ARBA00023136"/>
    </source>
</evidence>
<evidence type="ECO:0000256" key="3">
    <source>
        <dbReference type="ARBA" id="ARBA00007931"/>
    </source>
</evidence>
<accession>A0A1G1ZQA5</accession>
<dbReference type="InterPro" id="IPR044537">
    <property type="entry name" value="Rip2-like"/>
</dbReference>
<evidence type="ECO:0000256" key="1">
    <source>
        <dbReference type="ARBA" id="ARBA00001947"/>
    </source>
</evidence>
<keyword evidence="7" id="KW-0479">Metal-binding</keyword>
<dbReference type="EMBL" id="MHJL01000037">
    <property type="protein sequence ID" value="OGY66691.1"/>
    <property type="molecule type" value="Genomic_DNA"/>
</dbReference>
<dbReference type="CDD" id="cd06158">
    <property type="entry name" value="S2P-M50_like_1"/>
    <property type="match status" value="1"/>
</dbReference>
<dbReference type="STRING" id="1798409.A3I24_03375"/>
<dbReference type="Proteomes" id="UP000177690">
    <property type="component" value="Unassembled WGS sequence"/>
</dbReference>
<evidence type="ECO:0000256" key="6">
    <source>
        <dbReference type="ARBA" id="ARBA00022692"/>
    </source>
</evidence>
<dbReference type="GO" id="GO:0005886">
    <property type="term" value="C:plasma membrane"/>
    <property type="evidence" value="ECO:0007669"/>
    <property type="project" value="UniProtKB-SubCell"/>
</dbReference>
<evidence type="ECO:0000256" key="2">
    <source>
        <dbReference type="ARBA" id="ARBA00004651"/>
    </source>
</evidence>
<comment type="similarity">
    <text evidence="3">Belongs to the peptidase M50B family.</text>
</comment>
<evidence type="ECO:0000256" key="4">
    <source>
        <dbReference type="ARBA" id="ARBA00022475"/>
    </source>
</evidence>
<name>A0A1G1ZQA5_9BACT</name>
<protein>
    <recommendedName>
        <fullName evidence="14">Peptidase M50 domain-containing protein</fullName>
    </recommendedName>
</protein>
<dbReference type="InterPro" id="IPR052348">
    <property type="entry name" value="Metallopeptidase_M50B"/>
</dbReference>
<evidence type="ECO:0000256" key="13">
    <source>
        <dbReference type="SAM" id="Phobius"/>
    </source>
</evidence>